<dbReference type="AlphaFoldDB" id="A0A3Q8WST6"/>
<evidence type="ECO:0000259" key="1">
    <source>
        <dbReference type="Pfam" id="PF18864"/>
    </source>
</evidence>
<evidence type="ECO:0000313" key="3">
    <source>
        <dbReference type="Proteomes" id="UP000270021"/>
    </source>
</evidence>
<protein>
    <recommendedName>
        <fullName evidence="1">AbiTii domain-containing protein</fullName>
    </recommendedName>
</protein>
<dbReference type="InterPro" id="IPR041304">
    <property type="entry name" value="AbiTii"/>
</dbReference>
<dbReference type="Pfam" id="PF18864">
    <property type="entry name" value="AbiTii"/>
    <property type="match status" value="1"/>
</dbReference>
<dbReference type="OrthoDB" id="4157938at2"/>
<dbReference type="KEGG" id="fsl:EJO69_02880"/>
<organism evidence="2 3">
    <name type="scientific">Flaviflexus salsibiostraticola</name>
    <dbReference type="NCBI Taxonomy" id="1282737"/>
    <lineage>
        <taxon>Bacteria</taxon>
        <taxon>Bacillati</taxon>
        <taxon>Actinomycetota</taxon>
        <taxon>Actinomycetes</taxon>
        <taxon>Actinomycetales</taxon>
        <taxon>Actinomycetaceae</taxon>
        <taxon>Flaviflexus</taxon>
    </lineage>
</organism>
<accession>A0A3Q8WST6</accession>
<name>A0A3Q8WST6_9ACTO</name>
<dbReference type="Proteomes" id="UP000270021">
    <property type="component" value="Chromosome"/>
</dbReference>
<keyword evidence="3" id="KW-1185">Reference proteome</keyword>
<reference evidence="2 3" key="1">
    <citation type="submission" date="2018-12" db="EMBL/GenBank/DDBJ databases">
        <title>Complete genome sequence of Flaviflexus salsibiostraticola KCTC 33148.</title>
        <authorList>
            <person name="Bae J.-W."/>
        </authorList>
    </citation>
    <scope>NUCLEOTIDE SEQUENCE [LARGE SCALE GENOMIC DNA]</scope>
    <source>
        <strain evidence="2 3">KCTC 33148</strain>
    </source>
</reference>
<sequence length="138" mass="15012">MPDPPAPSLLTEIERDLLDNVSVANVLRKLILLGGRAGSAELRDWAAQELRGYADVHVDDLPAYRKIPAIIQMDAVVGPHQVSHQTVGPHELPEEAREHITNQVPFYQGIGEIQAMIDGSGEGKTVRISLPGSAYSRT</sequence>
<proteinExistence type="predicted"/>
<gene>
    <name evidence="2" type="ORF">EJO69_02880</name>
</gene>
<evidence type="ECO:0000313" key="2">
    <source>
        <dbReference type="EMBL" id="AZN29367.1"/>
    </source>
</evidence>
<feature type="domain" description="AbiTii" evidence="1">
    <location>
        <begin position="8"/>
        <end position="135"/>
    </location>
</feature>
<dbReference type="EMBL" id="CP034438">
    <property type="protein sequence ID" value="AZN29367.1"/>
    <property type="molecule type" value="Genomic_DNA"/>
</dbReference>
<dbReference type="RefSeq" id="WP_126038987.1">
    <property type="nucleotide sequence ID" value="NZ_CP034438.1"/>
</dbReference>